<dbReference type="GO" id="GO:0005886">
    <property type="term" value="C:plasma membrane"/>
    <property type="evidence" value="ECO:0000318"/>
    <property type="project" value="GO_Central"/>
</dbReference>
<evidence type="ECO:0000313" key="15">
    <source>
        <dbReference type="EMBL" id="KAJ0184614.1"/>
    </source>
</evidence>
<feature type="transmembrane region" description="Helical" evidence="13">
    <location>
        <begin position="1471"/>
        <end position="1489"/>
    </location>
</feature>
<evidence type="ECO:0000259" key="14">
    <source>
        <dbReference type="SMART" id="SM00079"/>
    </source>
</evidence>
<name>A0A9R1WR46_LACSA</name>
<evidence type="ECO:0000256" key="2">
    <source>
        <dbReference type="ARBA" id="ARBA00008685"/>
    </source>
</evidence>
<sequence length="1672" mass="187364">MIGGLRARGLIFYFARASYWLRPALVRHILSLRELDAFTGNVNHNMDSRSSSRRILPLYNCLLGAMKVLLLNGERGQFRDAKQSLSTAESYKDIKVGLIILDLDSWMEKVVYYCITMGISDFYAANPHYRTMIVLTTRVSLCNTDDQPIAAGNLNLLLSMTNCRLFPFLILMLLSFQTLLTAHEDPTYKDIQVGVILDMESGVGKVIYHCITMAISDFYKANPHYKTRIVFITRDTKGEPLYALSTALNLLENTQVQAIIGPESTVEERFLEDETTQFKGIAAMVESFKAKNMIVICEDTTNGREMATYMVNTFQGKNIYVMYTSFITASSNNEQMWEELRKLQTMQAMVFVVHVSPSLATNVFSMAKELGMMGEGYMWIVTSKTTNYLDSMDSEAIESMQGAVVYALAMAIERKQTREYASKDLGSNIDTSLLLDEMLRVRFHGLGGEFKLMNGRIITKVMEVVNVVGKGDRRVGFWMMATGGGFVKEIKKPNSPSNQGLEIIIWPGGTTSINPKRRKLQTNGNKKLRILFPGSSRFQNLAQISVDPRTNLSEYDAAIGDFTISANRSLYVDFTLPFTDLGTGTVARNAKNSMWIFLNPLSANLWITGSCFFLFLGFVIWFIEHRSNDEFQGEKLQSNLSRFVVIVWVFVVLVLTSSYTATLSSVLTVQQIGRNDISTGFSQGLSPLGGVAFNKLKPVDPNLAKLYTTADYAKAINSGGVDALVAEILYIRSNLALYYASHFSLIATASTTNGFGFAFQKGSPLAREMSTQIAKMREDGTLKALEDKWLKLQSALMSKDFSSPSPKFLNLYGLRGLFLISGVLMASALMVSMIHLVREKMKRRIWRYILRRSANELGINCLTFITRTHEDPTYKEVQVGVILDMESGVGKVIYRCITTAISDFYSANPHYTTRIVFTTRDTKGEPLSALSSALDLLENTEVKAIIGPESTAESRLLKVLEDKANIPILSFSTTPFLNRNPNLLGIPQDETTQFQGIAGMVDLFKATNVIVICEDTANGREMANYMVSAFQEKHIRITYITLISTFSSNEQVKVELRKLQTMQSMVFVMHTPPSLATDVFSMAKELGMMDEGYVWIITSKTTNYLDSMDAEAIKTMQGAVGFKSYVPASGELHSFVSKWRKEHYALDPFMEFKEVDFNGIWAYDAVYALAMAVESVQTRELASKELGTNIGTSLLLDKMLRVKFHGLGGEFKLMNGRSITKVMEVVNVIGKGDRRVGFWMMSTNGEFVKGIGIPDSISNRGLQSIIWPGGTTTFPKRRILQTNGNKKLRILFPNFGRFPNLVQVTVDPKTNVSGVSGFCGDVFSAAFKALDYGVGIEVVPFKYEVGITYNDLIQKIYRKEYDAAIGDFTITTNRSLYVDFTIPFTDLGVGIAARNTKNSMWIFLDPFSAGLWITSACFFLFLGFVIWFIEHPTNKEFQGSMIQQIGTTLWFAFSTLVYAHREKLQSNLSRFVVIVWVFAVLVLTSSYTATLSSVLTVQQIGMNEISTGFQNLSPVGGYVFNKLKPVDVNLEKLYTPEDYSKALRNGRVDAIVSEILYIKSFLAMYPATDAFQKGSPLAREVSTEIAKMREDGTLKALEDKWLKRESAMMSKDFSSPSPKILNLYRLRGLFVISGVSMALVLFVSMIHLLHKKWHAKNITKTLRSVLRNTCTR</sequence>
<dbReference type="InterPro" id="IPR001320">
    <property type="entry name" value="Iontro_rcpt_C"/>
</dbReference>
<keyword evidence="16" id="KW-1185">Reference proteome</keyword>
<reference evidence="15 16" key="1">
    <citation type="journal article" date="2017" name="Nat. Commun.">
        <title>Genome assembly with in vitro proximity ligation data and whole-genome triplication in lettuce.</title>
        <authorList>
            <person name="Reyes-Chin-Wo S."/>
            <person name="Wang Z."/>
            <person name="Yang X."/>
            <person name="Kozik A."/>
            <person name="Arikit S."/>
            <person name="Song C."/>
            <person name="Xia L."/>
            <person name="Froenicke L."/>
            <person name="Lavelle D.O."/>
            <person name="Truco M.J."/>
            <person name="Xia R."/>
            <person name="Zhu S."/>
            <person name="Xu C."/>
            <person name="Xu H."/>
            <person name="Xu X."/>
            <person name="Cox K."/>
            <person name="Korf I."/>
            <person name="Meyers B.C."/>
            <person name="Michelmore R.W."/>
        </authorList>
    </citation>
    <scope>NUCLEOTIDE SEQUENCE [LARGE SCALE GENOMIC DNA]</scope>
    <source>
        <strain evidence="16">cv. Salinas</strain>
        <tissue evidence="15">Seedlings</tissue>
    </source>
</reference>
<comment type="subcellular location">
    <subcellularLocation>
        <location evidence="1">Membrane</location>
        <topology evidence="1">Multi-pass membrane protein</topology>
    </subcellularLocation>
</comment>
<comment type="caution">
    <text evidence="15">The sequence shown here is derived from an EMBL/GenBank/DDBJ whole genome shotgun (WGS) entry which is preliminary data.</text>
</comment>
<evidence type="ECO:0000256" key="3">
    <source>
        <dbReference type="ARBA" id="ARBA00022448"/>
    </source>
</evidence>
<dbReference type="Gene3D" id="3.40.190.10">
    <property type="entry name" value="Periplasmic binding protein-like II"/>
    <property type="match status" value="5"/>
</dbReference>
<dbReference type="SUPFAM" id="SSF53822">
    <property type="entry name" value="Periplasmic binding protein-like I"/>
    <property type="match status" value="2"/>
</dbReference>
<evidence type="ECO:0000256" key="7">
    <source>
        <dbReference type="ARBA" id="ARBA00023065"/>
    </source>
</evidence>
<dbReference type="PANTHER" id="PTHR18966">
    <property type="entry name" value="IONOTROPIC GLUTAMATE RECEPTOR"/>
    <property type="match status" value="1"/>
</dbReference>
<dbReference type="EMBL" id="NBSK02000009">
    <property type="protein sequence ID" value="KAJ0184614.1"/>
    <property type="molecule type" value="Genomic_DNA"/>
</dbReference>
<keyword evidence="5" id="KW-0732">Signal</keyword>
<evidence type="ECO:0000256" key="10">
    <source>
        <dbReference type="ARBA" id="ARBA00023180"/>
    </source>
</evidence>
<evidence type="ECO:0000256" key="9">
    <source>
        <dbReference type="ARBA" id="ARBA00023170"/>
    </source>
</evidence>
<feature type="domain" description="Ionotropic glutamate receptor C-terminal" evidence="14">
    <location>
        <begin position="1289"/>
        <end position="1604"/>
    </location>
</feature>
<dbReference type="FunFam" id="3.40.50.2300:FF:000081">
    <property type="entry name" value="Glutamate receptor"/>
    <property type="match status" value="1"/>
</dbReference>
<feature type="transmembrane region" description="Helical" evidence="13">
    <location>
        <begin position="1441"/>
        <end position="1459"/>
    </location>
</feature>
<dbReference type="GO" id="GO:0038023">
    <property type="term" value="F:signaling receptor activity"/>
    <property type="evidence" value="ECO:0000318"/>
    <property type="project" value="GO_Central"/>
</dbReference>
<evidence type="ECO:0000256" key="13">
    <source>
        <dbReference type="SAM" id="Phobius"/>
    </source>
</evidence>
<keyword evidence="7" id="KW-0406">Ion transport</keyword>
<feature type="domain" description="Ionotropic glutamate receptor C-terminal" evidence="14">
    <location>
        <begin position="529"/>
        <end position="792"/>
    </location>
</feature>
<dbReference type="InterPro" id="IPR015683">
    <property type="entry name" value="Ionotropic_Glu_rcpt"/>
</dbReference>
<dbReference type="InterPro" id="IPR028082">
    <property type="entry name" value="Peripla_BP_I"/>
</dbReference>
<feature type="transmembrane region" description="Helical" evidence="13">
    <location>
        <begin position="601"/>
        <end position="623"/>
    </location>
</feature>
<dbReference type="Proteomes" id="UP000235145">
    <property type="component" value="Unassembled WGS sequence"/>
</dbReference>
<evidence type="ECO:0000256" key="12">
    <source>
        <dbReference type="ARBA" id="ARBA00023303"/>
    </source>
</evidence>
<evidence type="ECO:0000256" key="1">
    <source>
        <dbReference type="ARBA" id="ARBA00004141"/>
    </source>
</evidence>
<evidence type="ECO:0000256" key="5">
    <source>
        <dbReference type="ARBA" id="ARBA00022729"/>
    </source>
</evidence>
<accession>A0A9R1WR46</accession>
<dbReference type="CDD" id="cd19990">
    <property type="entry name" value="PBP1_GABAb_receptor_plant"/>
    <property type="match status" value="1"/>
</dbReference>
<feature type="transmembrane region" description="Helical" evidence="13">
    <location>
        <begin position="816"/>
        <end position="837"/>
    </location>
</feature>
<keyword evidence="4 13" id="KW-0812">Transmembrane</keyword>
<dbReference type="FunFam" id="1.10.287.70:FF:000037">
    <property type="entry name" value="Glutamate receptor"/>
    <property type="match status" value="1"/>
</dbReference>
<keyword evidence="11" id="KW-1071">Ligand-gated ion channel</keyword>
<dbReference type="Pfam" id="PF00060">
    <property type="entry name" value="Lig_chan"/>
    <property type="match status" value="2"/>
</dbReference>
<keyword evidence="10" id="KW-0325">Glycoprotein</keyword>
<dbReference type="InterPro" id="IPR044440">
    <property type="entry name" value="GABAb_receptor_plant_PBP1"/>
</dbReference>
<comment type="similarity">
    <text evidence="2">Belongs to the glutamate-gated ion channel (TC 1.A.10.1) family.</text>
</comment>
<keyword evidence="6 13" id="KW-1133">Transmembrane helix</keyword>
<dbReference type="Gene3D" id="1.10.287.70">
    <property type="match status" value="3"/>
</dbReference>
<gene>
    <name evidence="15" type="ORF">LSAT_V11C900461370</name>
</gene>
<feature type="transmembrane region" description="Helical" evidence="13">
    <location>
        <begin position="1628"/>
        <end position="1649"/>
    </location>
</feature>
<evidence type="ECO:0000256" key="8">
    <source>
        <dbReference type="ARBA" id="ARBA00023136"/>
    </source>
</evidence>
<organism evidence="15 16">
    <name type="scientific">Lactuca sativa</name>
    <name type="common">Garden lettuce</name>
    <dbReference type="NCBI Taxonomy" id="4236"/>
    <lineage>
        <taxon>Eukaryota</taxon>
        <taxon>Viridiplantae</taxon>
        <taxon>Streptophyta</taxon>
        <taxon>Embryophyta</taxon>
        <taxon>Tracheophyta</taxon>
        <taxon>Spermatophyta</taxon>
        <taxon>Magnoliopsida</taxon>
        <taxon>eudicotyledons</taxon>
        <taxon>Gunneridae</taxon>
        <taxon>Pentapetalae</taxon>
        <taxon>asterids</taxon>
        <taxon>campanulids</taxon>
        <taxon>Asterales</taxon>
        <taxon>Asteraceae</taxon>
        <taxon>Cichorioideae</taxon>
        <taxon>Cichorieae</taxon>
        <taxon>Lactucinae</taxon>
        <taxon>Lactuca</taxon>
    </lineage>
</organism>
<proteinExistence type="inferred from homology"/>
<dbReference type="Pfam" id="PF01094">
    <property type="entry name" value="ANF_receptor"/>
    <property type="match status" value="3"/>
</dbReference>
<dbReference type="InterPro" id="IPR001828">
    <property type="entry name" value="ANF_lig-bd_rcpt"/>
</dbReference>
<dbReference type="InterPro" id="IPR019594">
    <property type="entry name" value="Glu/Gly-bd"/>
</dbReference>
<keyword evidence="9" id="KW-0675">Receptor</keyword>
<dbReference type="SUPFAM" id="SSF53850">
    <property type="entry name" value="Periplasmic binding protein-like II"/>
    <property type="match status" value="2"/>
</dbReference>
<evidence type="ECO:0000313" key="16">
    <source>
        <dbReference type="Proteomes" id="UP000235145"/>
    </source>
</evidence>
<dbReference type="GO" id="GO:0015276">
    <property type="term" value="F:ligand-gated monoatomic ion channel activity"/>
    <property type="evidence" value="ECO:0000318"/>
    <property type="project" value="GO_Central"/>
</dbReference>
<dbReference type="SMART" id="SM00079">
    <property type="entry name" value="PBPe"/>
    <property type="match status" value="2"/>
</dbReference>
<evidence type="ECO:0000256" key="4">
    <source>
        <dbReference type="ARBA" id="ARBA00022692"/>
    </source>
</evidence>
<keyword evidence="12" id="KW-0407">Ion channel</keyword>
<evidence type="ECO:0000256" key="11">
    <source>
        <dbReference type="ARBA" id="ARBA00023286"/>
    </source>
</evidence>
<feature type="transmembrane region" description="Helical" evidence="13">
    <location>
        <begin position="643"/>
        <end position="669"/>
    </location>
</feature>
<feature type="transmembrane region" description="Helical" evidence="13">
    <location>
        <begin position="1407"/>
        <end position="1429"/>
    </location>
</feature>
<protein>
    <recommendedName>
        <fullName evidence="14">Ionotropic glutamate receptor C-terminal domain-containing protein</fullName>
    </recommendedName>
</protein>
<evidence type="ECO:0000256" key="6">
    <source>
        <dbReference type="ARBA" id="ARBA00022989"/>
    </source>
</evidence>
<keyword evidence="3" id="KW-0813">Transport</keyword>
<dbReference type="Gene3D" id="3.40.50.2300">
    <property type="match status" value="5"/>
</dbReference>
<dbReference type="Pfam" id="PF10613">
    <property type="entry name" value="Lig_chan-Glu_bd"/>
    <property type="match status" value="1"/>
</dbReference>
<keyword evidence="8 13" id="KW-0472">Membrane</keyword>